<reference evidence="3" key="1">
    <citation type="journal article" date="2019" name="Curr. Biol.">
        <title>Genome Sequence of Striga asiatica Provides Insight into the Evolution of Plant Parasitism.</title>
        <authorList>
            <person name="Yoshida S."/>
            <person name="Kim S."/>
            <person name="Wafula E.K."/>
            <person name="Tanskanen J."/>
            <person name="Kim Y.M."/>
            <person name="Honaas L."/>
            <person name="Yang Z."/>
            <person name="Spallek T."/>
            <person name="Conn C.E."/>
            <person name="Ichihashi Y."/>
            <person name="Cheong K."/>
            <person name="Cui S."/>
            <person name="Der J.P."/>
            <person name="Gundlach H."/>
            <person name="Jiao Y."/>
            <person name="Hori C."/>
            <person name="Ishida J.K."/>
            <person name="Kasahara H."/>
            <person name="Kiba T."/>
            <person name="Kim M.S."/>
            <person name="Koo N."/>
            <person name="Laohavisit A."/>
            <person name="Lee Y.H."/>
            <person name="Lumba S."/>
            <person name="McCourt P."/>
            <person name="Mortimer J.C."/>
            <person name="Mutuku J.M."/>
            <person name="Nomura T."/>
            <person name="Sasaki-Sekimoto Y."/>
            <person name="Seto Y."/>
            <person name="Wang Y."/>
            <person name="Wakatake T."/>
            <person name="Sakakibara H."/>
            <person name="Demura T."/>
            <person name="Yamaguchi S."/>
            <person name="Yoneyama K."/>
            <person name="Manabe R.I."/>
            <person name="Nelson D.C."/>
            <person name="Schulman A.H."/>
            <person name="Timko M.P."/>
            <person name="dePamphilis C.W."/>
            <person name="Choi D."/>
            <person name="Shirasu K."/>
        </authorList>
    </citation>
    <scope>NUCLEOTIDE SEQUENCE [LARGE SCALE GENOMIC DNA]</scope>
    <source>
        <strain evidence="3">cv. UVA1</strain>
    </source>
</reference>
<feature type="region of interest" description="Disordered" evidence="1">
    <location>
        <begin position="146"/>
        <end position="183"/>
    </location>
</feature>
<evidence type="ECO:0000256" key="1">
    <source>
        <dbReference type="SAM" id="MobiDB-lite"/>
    </source>
</evidence>
<accession>A0A5A7NYZ8</accession>
<comment type="caution">
    <text evidence="2">The sequence shown here is derived from an EMBL/GenBank/DDBJ whole genome shotgun (WGS) entry which is preliminary data.</text>
</comment>
<organism evidence="2 3">
    <name type="scientific">Striga asiatica</name>
    <name type="common">Asiatic witchweed</name>
    <name type="synonym">Buchnera asiatica</name>
    <dbReference type="NCBI Taxonomy" id="4170"/>
    <lineage>
        <taxon>Eukaryota</taxon>
        <taxon>Viridiplantae</taxon>
        <taxon>Streptophyta</taxon>
        <taxon>Embryophyta</taxon>
        <taxon>Tracheophyta</taxon>
        <taxon>Spermatophyta</taxon>
        <taxon>Magnoliopsida</taxon>
        <taxon>eudicotyledons</taxon>
        <taxon>Gunneridae</taxon>
        <taxon>Pentapetalae</taxon>
        <taxon>asterids</taxon>
        <taxon>lamiids</taxon>
        <taxon>Lamiales</taxon>
        <taxon>Orobanchaceae</taxon>
        <taxon>Buchnereae</taxon>
        <taxon>Striga</taxon>
    </lineage>
</organism>
<feature type="compositionally biased region" description="Basic residues" evidence="1">
    <location>
        <begin position="148"/>
        <end position="160"/>
    </location>
</feature>
<sequence length="248" mass="28024">MRKPKYLSKASVGGMDSWWHIRLRAASEVDAEKMFWDLLKLIDGLPMPHATEMAIVEAPGCLVCDGNAVGADYDHYYLYLKSPPSQRESFQSNLYPLRRNLGISGSEYCLSWRTSAMTSLRISARCCDKENLVEWDGPAVPITEPFSKKGRGINPRKRPLKATSPNADRYGPGRGVKNSNPKWPDAATSTYRFRYKYTIITTVLQPGLMSPEEALRFHNKAESRSVQENEILQLSLRELVDQAANIPR</sequence>
<protein>
    <submittedName>
        <fullName evidence="2">Plant Tudor-like RNA-binding protein</fullName>
    </submittedName>
</protein>
<name>A0A5A7NYZ8_STRAF</name>
<keyword evidence="3" id="KW-1185">Reference proteome</keyword>
<dbReference type="AlphaFoldDB" id="A0A5A7NYZ8"/>
<proteinExistence type="predicted"/>
<evidence type="ECO:0000313" key="3">
    <source>
        <dbReference type="Proteomes" id="UP000325081"/>
    </source>
</evidence>
<dbReference type="Proteomes" id="UP000325081">
    <property type="component" value="Unassembled WGS sequence"/>
</dbReference>
<gene>
    <name evidence="2" type="ORF">STAS_01303</name>
</gene>
<evidence type="ECO:0000313" key="2">
    <source>
        <dbReference type="EMBL" id="GER25702.1"/>
    </source>
</evidence>
<dbReference type="EMBL" id="BKCP01000447">
    <property type="protein sequence ID" value="GER25702.1"/>
    <property type="molecule type" value="Genomic_DNA"/>
</dbReference>